<evidence type="ECO:0008006" key="3">
    <source>
        <dbReference type="Google" id="ProtNLM"/>
    </source>
</evidence>
<reference evidence="1" key="2">
    <citation type="submission" date="2022-01" db="EMBL/GenBank/DDBJ databases">
        <authorList>
            <person name="Yamashiro T."/>
            <person name="Shiraishi A."/>
            <person name="Satake H."/>
            <person name="Nakayama K."/>
        </authorList>
    </citation>
    <scope>NUCLEOTIDE SEQUENCE</scope>
</reference>
<dbReference type="Proteomes" id="UP001151760">
    <property type="component" value="Unassembled WGS sequence"/>
</dbReference>
<proteinExistence type="predicted"/>
<organism evidence="1 2">
    <name type="scientific">Tanacetum coccineum</name>
    <dbReference type="NCBI Taxonomy" id="301880"/>
    <lineage>
        <taxon>Eukaryota</taxon>
        <taxon>Viridiplantae</taxon>
        <taxon>Streptophyta</taxon>
        <taxon>Embryophyta</taxon>
        <taxon>Tracheophyta</taxon>
        <taxon>Spermatophyta</taxon>
        <taxon>Magnoliopsida</taxon>
        <taxon>eudicotyledons</taxon>
        <taxon>Gunneridae</taxon>
        <taxon>Pentapetalae</taxon>
        <taxon>asterids</taxon>
        <taxon>campanulids</taxon>
        <taxon>Asterales</taxon>
        <taxon>Asteraceae</taxon>
        <taxon>Asteroideae</taxon>
        <taxon>Anthemideae</taxon>
        <taxon>Anthemidinae</taxon>
        <taxon>Tanacetum</taxon>
    </lineage>
</organism>
<sequence length="146" mass="16846">MRDKNLIRTLGDYFRPSHKGYRNTIELLEGNNVCEIDRVGGGKLRNKNANESWEIIENLALYDHEGWYEIKEFVKPAKAISTPQGIPKTPDRRLLDLEDQINFLLKGSRPKLASSSAHPKLMSMQSIRTPVHEIKMNHNTKHFCFS</sequence>
<accession>A0ABQ5J504</accession>
<evidence type="ECO:0000313" key="1">
    <source>
        <dbReference type="EMBL" id="GJU06284.1"/>
    </source>
</evidence>
<dbReference type="EMBL" id="BQNB010021428">
    <property type="protein sequence ID" value="GJU06284.1"/>
    <property type="molecule type" value="Genomic_DNA"/>
</dbReference>
<gene>
    <name evidence="1" type="ORF">Tco_1122714</name>
</gene>
<reference evidence="1" key="1">
    <citation type="journal article" date="2022" name="Int. J. Mol. Sci.">
        <title>Draft Genome of Tanacetum Coccineum: Genomic Comparison of Closely Related Tanacetum-Family Plants.</title>
        <authorList>
            <person name="Yamashiro T."/>
            <person name="Shiraishi A."/>
            <person name="Nakayama K."/>
            <person name="Satake H."/>
        </authorList>
    </citation>
    <scope>NUCLEOTIDE SEQUENCE</scope>
</reference>
<protein>
    <recommendedName>
        <fullName evidence="3">MAK10-like protein</fullName>
    </recommendedName>
</protein>
<comment type="caution">
    <text evidence="1">The sequence shown here is derived from an EMBL/GenBank/DDBJ whole genome shotgun (WGS) entry which is preliminary data.</text>
</comment>
<evidence type="ECO:0000313" key="2">
    <source>
        <dbReference type="Proteomes" id="UP001151760"/>
    </source>
</evidence>
<keyword evidence="2" id="KW-1185">Reference proteome</keyword>
<name>A0ABQ5J504_9ASTR</name>